<feature type="transmembrane region" description="Helical" evidence="1">
    <location>
        <begin position="44"/>
        <end position="64"/>
    </location>
</feature>
<dbReference type="EMBL" id="VCKX01000022">
    <property type="protein sequence ID" value="TMR36756.1"/>
    <property type="molecule type" value="Genomic_DNA"/>
</dbReference>
<evidence type="ECO:0000313" key="2">
    <source>
        <dbReference type="EMBL" id="TMR36756.1"/>
    </source>
</evidence>
<feature type="transmembrane region" description="Helical" evidence="1">
    <location>
        <begin position="6"/>
        <end position="32"/>
    </location>
</feature>
<evidence type="ECO:0008006" key="4">
    <source>
        <dbReference type="Google" id="ProtNLM"/>
    </source>
</evidence>
<comment type="caution">
    <text evidence="2">The sequence shown here is derived from an EMBL/GenBank/DDBJ whole genome shotgun (WGS) entry which is preliminary data.</text>
</comment>
<reference evidence="2 3" key="1">
    <citation type="submission" date="2019-05" db="EMBL/GenBank/DDBJ databases">
        <title>Draft genome sequence of Nonomuraea zeae DSM 100528.</title>
        <authorList>
            <person name="Saricaoglu S."/>
            <person name="Isik K."/>
        </authorList>
    </citation>
    <scope>NUCLEOTIDE SEQUENCE [LARGE SCALE GENOMIC DNA]</scope>
    <source>
        <strain evidence="2 3">DSM 100528</strain>
    </source>
</reference>
<keyword evidence="3" id="KW-1185">Reference proteome</keyword>
<feature type="transmembrane region" description="Helical" evidence="1">
    <location>
        <begin position="132"/>
        <end position="153"/>
    </location>
</feature>
<name>A0A5S4GUX4_9ACTN</name>
<keyword evidence="1" id="KW-0472">Membrane</keyword>
<keyword evidence="1" id="KW-1133">Transmembrane helix</keyword>
<evidence type="ECO:0000313" key="3">
    <source>
        <dbReference type="Proteomes" id="UP000306628"/>
    </source>
</evidence>
<dbReference type="OrthoDB" id="3291580at2"/>
<dbReference type="AlphaFoldDB" id="A0A5S4GUX4"/>
<sequence length="203" mass="21583">MAAPVISFFLLHFLLGFSPVLALTVGAVVAGLRTVYRSVRERRISAFPLMMLLVLAATLALVFVTGDARLLLAKGAVIPALGGAYGIATTFFGRTVLNDVVAPFVTKGDERLGAGWEECWREDAAFARRLRLLNLLWGIGFLTSAVVRVVVIYNVPLDVAVVAGQAPTLAALAILVLITRPLSAPLLAALRRRAAPVPEAVPT</sequence>
<accession>A0A5S4GUX4</accession>
<dbReference type="NCBIfam" id="NF041646">
    <property type="entry name" value="VC0807_fam"/>
    <property type="match status" value="1"/>
</dbReference>
<organism evidence="2 3">
    <name type="scientific">Nonomuraea zeae</name>
    <dbReference type="NCBI Taxonomy" id="1642303"/>
    <lineage>
        <taxon>Bacteria</taxon>
        <taxon>Bacillati</taxon>
        <taxon>Actinomycetota</taxon>
        <taxon>Actinomycetes</taxon>
        <taxon>Streptosporangiales</taxon>
        <taxon>Streptosporangiaceae</taxon>
        <taxon>Nonomuraea</taxon>
    </lineage>
</organism>
<protein>
    <recommendedName>
        <fullName evidence="4">DUF3159 domain-containing protein</fullName>
    </recommendedName>
</protein>
<proteinExistence type="predicted"/>
<dbReference type="Proteomes" id="UP000306628">
    <property type="component" value="Unassembled WGS sequence"/>
</dbReference>
<evidence type="ECO:0000256" key="1">
    <source>
        <dbReference type="SAM" id="Phobius"/>
    </source>
</evidence>
<keyword evidence="1" id="KW-0812">Transmembrane</keyword>
<feature type="transmembrane region" description="Helical" evidence="1">
    <location>
        <begin position="76"/>
        <end position="97"/>
    </location>
</feature>
<gene>
    <name evidence="2" type="ORF">ETD85_10075</name>
</gene>
<feature type="transmembrane region" description="Helical" evidence="1">
    <location>
        <begin position="159"/>
        <end position="178"/>
    </location>
</feature>